<evidence type="ECO:0000256" key="1">
    <source>
        <dbReference type="ARBA" id="ARBA00023284"/>
    </source>
</evidence>
<dbReference type="InterPro" id="IPR011893">
    <property type="entry name" value="Selenoprotein_Rdx-typ"/>
</dbReference>
<reference evidence="2" key="2">
    <citation type="submission" date="2021-09" db="EMBL/GenBank/DDBJ databases">
        <authorList>
            <person name="Jia N."/>
            <person name="Wang J."/>
            <person name="Shi W."/>
            <person name="Du L."/>
            <person name="Sun Y."/>
            <person name="Zhan W."/>
            <person name="Jiang J."/>
            <person name="Wang Q."/>
            <person name="Zhang B."/>
            <person name="Ji P."/>
            <person name="Sakyi L.B."/>
            <person name="Cui X."/>
            <person name="Yuan T."/>
            <person name="Jiang B."/>
            <person name="Yang W."/>
            <person name="Lam T.T.-Y."/>
            <person name="Chang Q."/>
            <person name="Ding S."/>
            <person name="Wang X."/>
            <person name="Zhu J."/>
            <person name="Ruan X."/>
            <person name="Zhao L."/>
            <person name="Wei J."/>
            <person name="Que T."/>
            <person name="Du C."/>
            <person name="Cheng J."/>
            <person name="Dai P."/>
            <person name="Han X."/>
            <person name="Huang E."/>
            <person name="Gao Y."/>
            <person name="Liu J."/>
            <person name="Shao H."/>
            <person name="Ye R."/>
            <person name="Li L."/>
            <person name="Wei W."/>
            <person name="Wang X."/>
            <person name="Wang C."/>
            <person name="Huo Q."/>
            <person name="Li W."/>
            <person name="Guo W."/>
            <person name="Chen H."/>
            <person name="Chen S."/>
            <person name="Zhou L."/>
            <person name="Zhou L."/>
            <person name="Ni X."/>
            <person name="Tian J."/>
            <person name="Zhou Y."/>
            <person name="Sheng Y."/>
            <person name="Liu T."/>
            <person name="Pan Y."/>
            <person name="Xia L."/>
            <person name="Li J."/>
            <person name="Zhao F."/>
            <person name="Cao W."/>
        </authorList>
    </citation>
    <scope>NUCLEOTIDE SEQUENCE</scope>
    <source>
        <strain evidence="2">Rsan-2018</strain>
        <tissue evidence="2">Larvae</tissue>
    </source>
</reference>
<evidence type="ECO:0000313" key="3">
    <source>
        <dbReference type="Proteomes" id="UP000821837"/>
    </source>
</evidence>
<protein>
    <submittedName>
        <fullName evidence="2">Uncharacterized protein</fullName>
    </submittedName>
</protein>
<dbReference type="EMBL" id="JABSTV010001251">
    <property type="protein sequence ID" value="KAH7951828.1"/>
    <property type="molecule type" value="Genomic_DNA"/>
</dbReference>
<dbReference type="AlphaFoldDB" id="A0A9D4PRT9"/>
<proteinExistence type="predicted"/>
<keyword evidence="3" id="KW-1185">Reference proteome</keyword>
<dbReference type="VEuPathDB" id="VectorBase:RSAN_030022"/>
<gene>
    <name evidence="2" type="ORF">HPB52_013440</name>
</gene>
<organism evidence="2 3">
    <name type="scientific">Rhipicephalus sanguineus</name>
    <name type="common">Brown dog tick</name>
    <name type="synonym">Ixodes sanguineus</name>
    <dbReference type="NCBI Taxonomy" id="34632"/>
    <lineage>
        <taxon>Eukaryota</taxon>
        <taxon>Metazoa</taxon>
        <taxon>Ecdysozoa</taxon>
        <taxon>Arthropoda</taxon>
        <taxon>Chelicerata</taxon>
        <taxon>Arachnida</taxon>
        <taxon>Acari</taxon>
        <taxon>Parasitiformes</taxon>
        <taxon>Ixodida</taxon>
        <taxon>Ixodoidea</taxon>
        <taxon>Ixodidae</taxon>
        <taxon>Rhipicephalinae</taxon>
        <taxon>Rhipicephalus</taxon>
        <taxon>Rhipicephalus</taxon>
    </lineage>
</organism>
<dbReference type="Gene3D" id="3.40.30.10">
    <property type="entry name" value="Glutaredoxin"/>
    <property type="match status" value="1"/>
</dbReference>
<accession>A0A9D4PRT9</accession>
<name>A0A9D4PRT9_RHISA</name>
<evidence type="ECO:0000313" key="2">
    <source>
        <dbReference type="EMBL" id="KAH7951828.1"/>
    </source>
</evidence>
<dbReference type="Proteomes" id="UP000821837">
    <property type="component" value="Chromosome 5"/>
</dbReference>
<dbReference type="SUPFAM" id="SSF52833">
    <property type="entry name" value="Thioredoxin-like"/>
    <property type="match status" value="1"/>
</dbReference>
<comment type="caution">
    <text evidence="2">The sequence shown here is derived from an EMBL/GenBank/DDBJ whole genome shotgun (WGS) entry which is preliminary data.</text>
</comment>
<reference evidence="2" key="1">
    <citation type="journal article" date="2020" name="Cell">
        <title>Large-Scale Comparative Analyses of Tick Genomes Elucidate Their Genetic Diversity and Vector Capacities.</title>
        <authorList>
            <consortium name="Tick Genome and Microbiome Consortium (TIGMIC)"/>
            <person name="Jia N."/>
            <person name="Wang J."/>
            <person name="Shi W."/>
            <person name="Du L."/>
            <person name="Sun Y."/>
            <person name="Zhan W."/>
            <person name="Jiang J.F."/>
            <person name="Wang Q."/>
            <person name="Zhang B."/>
            <person name="Ji P."/>
            <person name="Bell-Sakyi L."/>
            <person name="Cui X.M."/>
            <person name="Yuan T.T."/>
            <person name="Jiang B.G."/>
            <person name="Yang W.F."/>
            <person name="Lam T.T."/>
            <person name="Chang Q.C."/>
            <person name="Ding S.J."/>
            <person name="Wang X.J."/>
            <person name="Zhu J.G."/>
            <person name="Ruan X.D."/>
            <person name="Zhao L."/>
            <person name="Wei J.T."/>
            <person name="Ye R.Z."/>
            <person name="Que T.C."/>
            <person name="Du C.H."/>
            <person name="Zhou Y.H."/>
            <person name="Cheng J.X."/>
            <person name="Dai P.F."/>
            <person name="Guo W.B."/>
            <person name="Han X.H."/>
            <person name="Huang E.J."/>
            <person name="Li L.F."/>
            <person name="Wei W."/>
            <person name="Gao Y.C."/>
            <person name="Liu J.Z."/>
            <person name="Shao H.Z."/>
            <person name="Wang X."/>
            <person name="Wang C.C."/>
            <person name="Yang T.C."/>
            <person name="Huo Q.B."/>
            <person name="Li W."/>
            <person name="Chen H.Y."/>
            <person name="Chen S.E."/>
            <person name="Zhou L.G."/>
            <person name="Ni X.B."/>
            <person name="Tian J.H."/>
            <person name="Sheng Y."/>
            <person name="Liu T."/>
            <person name="Pan Y.S."/>
            <person name="Xia L.Y."/>
            <person name="Li J."/>
            <person name="Zhao F."/>
            <person name="Cao W.C."/>
        </authorList>
    </citation>
    <scope>NUCLEOTIDE SEQUENCE</scope>
    <source>
        <strain evidence="2">Rsan-2018</strain>
    </source>
</reference>
<sequence length="209" mass="23276">MRPLHFIRSGTAYGIPLIPSLQTLRIPLVLALLRTDDGSFEVKINDVLVFSKLEKGSFPDFGEDLIKRLTSYYGLALRSNTDVEDMKKAVMATFHNVSSTDAEPHHELCPSGARSWCRHRAAEAEGKPQLPHTYNLPNKVVEALRPVYQRLFDPQLQARCSGNKTQNAAESLHSVIWSLISKQQHASHFTVEVAVHEAVESSVYAADLG</sequence>
<dbReference type="Pfam" id="PF10262">
    <property type="entry name" value="Rdx"/>
    <property type="match status" value="1"/>
</dbReference>
<dbReference type="InterPro" id="IPR036249">
    <property type="entry name" value="Thioredoxin-like_sf"/>
</dbReference>
<keyword evidence="1" id="KW-0676">Redox-active center</keyword>